<dbReference type="GO" id="GO:0005524">
    <property type="term" value="F:ATP binding"/>
    <property type="evidence" value="ECO:0007669"/>
    <property type="project" value="InterPro"/>
</dbReference>
<keyword evidence="4" id="KW-0540">Nuclease</keyword>
<dbReference type="Proteomes" id="UP000196581">
    <property type="component" value="Unassembled WGS sequence"/>
</dbReference>
<dbReference type="InterPro" id="IPR027417">
    <property type="entry name" value="P-loop_NTPase"/>
</dbReference>
<evidence type="ECO:0000313" key="5">
    <source>
        <dbReference type="Proteomes" id="UP000196581"/>
    </source>
</evidence>
<evidence type="ECO:0000259" key="3">
    <source>
        <dbReference type="Pfam" id="PF20469"/>
    </source>
</evidence>
<evidence type="ECO:0000256" key="1">
    <source>
        <dbReference type="SAM" id="MobiDB-lite"/>
    </source>
</evidence>
<dbReference type="Gene3D" id="3.40.50.300">
    <property type="entry name" value="P-loop containing nucleotide triphosphate hydrolases"/>
    <property type="match status" value="2"/>
</dbReference>
<dbReference type="SUPFAM" id="SSF52540">
    <property type="entry name" value="P-loop containing nucleoside triphosphate hydrolases"/>
    <property type="match status" value="1"/>
</dbReference>
<dbReference type="GO" id="GO:0016887">
    <property type="term" value="F:ATP hydrolysis activity"/>
    <property type="evidence" value="ECO:0007669"/>
    <property type="project" value="InterPro"/>
</dbReference>
<dbReference type="InterPro" id="IPR051396">
    <property type="entry name" value="Bact_Antivir_Def_Nuclease"/>
</dbReference>
<dbReference type="Pfam" id="PF20469">
    <property type="entry name" value="OLD-like_TOPRIM"/>
    <property type="match status" value="1"/>
</dbReference>
<keyword evidence="4" id="KW-0378">Hydrolase</keyword>
<name>A0A1X6X2N0_9MICO</name>
<feature type="region of interest" description="Disordered" evidence="1">
    <location>
        <begin position="1"/>
        <end position="105"/>
    </location>
</feature>
<dbReference type="Pfam" id="PF13304">
    <property type="entry name" value="AAA_21"/>
    <property type="match status" value="1"/>
</dbReference>
<evidence type="ECO:0000313" key="4">
    <source>
        <dbReference type="EMBL" id="SLM92939.1"/>
    </source>
</evidence>
<dbReference type="EMBL" id="FWFF01000003">
    <property type="protein sequence ID" value="SLM92939.1"/>
    <property type="molecule type" value="Genomic_DNA"/>
</dbReference>
<keyword evidence="5" id="KW-1185">Reference proteome</keyword>
<dbReference type="PANTHER" id="PTHR43581">
    <property type="entry name" value="ATP/GTP PHOSPHATASE"/>
    <property type="match status" value="1"/>
</dbReference>
<reference evidence="5" key="1">
    <citation type="submission" date="2017-02" db="EMBL/GenBank/DDBJ databases">
        <authorList>
            <person name="Dridi B."/>
        </authorList>
    </citation>
    <scope>NUCLEOTIDE SEQUENCE [LARGE SCALE GENOMIC DNA]</scope>
    <source>
        <strain evidence="5">B Co 03.10</strain>
    </source>
</reference>
<dbReference type="GO" id="GO:0004519">
    <property type="term" value="F:endonuclease activity"/>
    <property type="evidence" value="ECO:0007669"/>
    <property type="project" value="UniProtKB-KW"/>
</dbReference>
<protein>
    <submittedName>
        <fullName evidence="4">Predicted ATP-dependent endonuclease, OLD family</fullName>
    </submittedName>
</protein>
<sequence length="671" mass="75529">MADRLAPAPPIDRELPVGRDHSHSGRTRPALVRPSYAEDTIPREQSTPRSVPFQTDCVSTQLWLTSPTPSRGRRSRLSSTKVSPTRTFHEERMRMPEGNPSPKKARLTRIKISRFRAIKSADIELGDTTALVGQNGSGKTTVLRALNAFFNYAAEEPDFQSGRHKYTSGSQSVIEVALEGLADSGLPLSDPAVGQVRARLKYRSAKKWECYAGGKWSAMPSDFHDTLRQHLSFAFIPIRRDHEVAHDGSGGLLERAVEQWVAANHQRDRRSPQIARVASDLQKRSLSGLEKHLGKIAPMSGPFSFQLEYATPPDYRLLLQNLRLSVKEGGQLIPLADSGSGTQSMAVFALYAYLAELENTNYILGFEEPEQNLHPQAQQQLMRVLGDLGLQVVFTTHSPTIVDTLEHEQVVLCRRVKSASRELEAEVSQIPSSFFQDHGLDRESYYKFHRRKNSSFLFADFVIVTESPIDSNVVDQLLREAGVEIEERGMTIFCVDGIPSIPHMYYLLHELTIPAAFVVDKDYFVPYRNNNDRKKSLDSKGYPLYRSEAKQRSLLATLFPSPKDQGSLLHALVHNHRAAMDMLQRVNFFAFRYSMEVDLVSVPATRERLFDLTGLTGVDRTEKNLLAKKDALKDQTYLLKSFTRIPSNRLPASYQRLRSRLPVIAAAARTI</sequence>
<feature type="domain" description="ATPase AAA-type core" evidence="2">
    <location>
        <begin position="129"/>
        <end position="403"/>
    </location>
</feature>
<gene>
    <name evidence="4" type="ORF">FM105_03435</name>
</gene>
<accession>A0A1X6X2N0</accession>
<proteinExistence type="predicted"/>
<dbReference type="InterPro" id="IPR003959">
    <property type="entry name" value="ATPase_AAA_core"/>
</dbReference>
<evidence type="ECO:0000259" key="2">
    <source>
        <dbReference type="Pfam" id="PF13304"/>
    </source>
</evidence>
<feature type="compositionally biased region" description="Polar residues" evidence="1">
    <location>
        <begin position="43"/>
        <end position="63"/>
    </location>
</feature>
<feature type="compositionally biased region" description="Basic and acidic residues" evidence="1">
    <location>
        <begin position="11"/>
        <end position="23"/>
    </location>
</feature>
<dbReference type="AlphaFoldDB" id="A0A1X6X2N0"/>
<dbReference type="InterPro" id="IPR034139">
    <property type="entry name" value="TOPRIM_OLD"/>
</dbReference>
<keyword evidence="4" id="KW-0255">Endonuclease</keyword>
<organism evidence="4 5">
    <name type="scientific">Brevibacterium yomogidense</name>
    <dbReference type="NCBI Taxonomy" id="946573"/>
    <lineage>
        <taxon>Bacteria</taxon>
        <taxon>Bacillati</taxon>
        <taxon>Actinomycetota</taxon>
        <taxon>Actinomycetes</taxon>
        <taxon>Micrococcales</taxon>
        <taxon>Brevibacteriaceae</taxon>
        <taxon>Brevibacterium</taxon>
    </lineage>
</organism>
<feature type="domain" description="OLD protein-like TOPRIM" evidence="3">
    <location>
        <begin position="457"/>
        <end position="522"/>
    </location>
</feature>
<dbReference type="PANTHER" id="PTHR43581:SF4">
    <property type="entry name" value="ATP_GTP PHOSPHATASE"/>
    <property type="match status" value="1"/>
</dbReference>